<gene>
    <name evidence="1" type="ORF">Mucpa_6510</name>
</gene>
<dbReference type="Proteomes" id="UP000002774">
    <property type="component" value="Chromosome"/>
</dbReference>
<dbReference type="EMBL" id="CM001403">
    <property type="protein sequence ID" value="EHQ30563.1"/>
    <property type="molecule type" value="Genomic_DNA"/>
</dbReference>
<name>H1Y9R1_9SPHI</name>
<dbReference type="HOGENOM" id="CLU_1336258_0_0_10"/>
<dbReference type="RefSeq" id="WP_008512400.1">
    <property type="nucleotide sequence ID" value="NZ_CM001403.1"/>
</dbReference>
<dbReference type="OrthoDB" id="757707at2"/>
<sequence>MNEHEHIIEIPELLSNRICKRLILKFDGLVIEKPFIFDERQFIAVEDMVAFRLGIKWIRGIYFVLGRQFIVELKHQNGAITTIKLTSVYNIRNQKYDEIWSAIIDHVYCKYFSSHLQLYVELYEMGQTFNLSELTFNPDGITWDKNKNLHYNQISISCYRTYFVIHNKNNPKQNKSLSFLNDWNAYLVQALVRYIVEDRRKILSR</sequence>
<keyword evidence="2" id="KW-1185">Reference proteome</keyword>
<organism evidence="1 2">
    <name type="scientific">Mucilaginibacter paludis DSM 18603</name>
    <dbReference type="NCBI Taxonomy" id="714943"/>
    <lineage>
        <taxon>Bacteria</taxon>
        <taxon>Pseudomonadati</taxon>
        <taxon>Bacteroidota</taxon>
        <taxon>Sphingobacteriia</taxon>
        <taxon>Sphingobacteriales</taxon>
        <taxon>Sphingobacteriaceae</taxon>
        <taxon>Mucilaginibacter</taxon>
    </lineage>
</organism>
<dbReference type="AlphaFoldDB" id="H1Y9R1"/>
<proteinExistence type="predicted"/>
<reference evidence="1" key="1">
    <citation type="submission" date="2011-09" db="EMBL/GenBank/DDBJ databases">
        <title>The permanent draft genome of Mucilaginibacter paludis DSM 18603.</title>
        <authorList>
            <consortium name="US DOE Joint Genome Institute (JGI-PGF)"/>
            <person name="Lucas S."/>
            <person name="Han J."/>
            <person name="Lapidus A."/>
            <person name="Bruce D."/>
            <person name="Goodwin L."/>
            <person name="Pitluck S."/>
            <person name="Peters L."/>
            <person name="Kyrpides N."/>
            <person name="Mavromatis K."/>
            <person name="Ivanova N."/>
            <person name="Mikhailova N."/>
            <person name="Held B."/>
            <person name="Detter J.C."/>
            <person name="Tapia R."/>
            <person name="Han C."/>
            <person name="Land M."/>
            <person name="Hauser L."/>
            <person name="Markowitz V."/>
            <person name="Cheng J.-F."/>
            <person name="Hugenholtz P."/>
            <person name="Woyke T."/>
            <person name="Wu D."/>
            <person name="Tindall B."/>
            <person name="Brambilla E."/>
            <person name="Klenk H.-P."/>
            <person name="Eisen J.A."/>
        </authorList>
    </citation>
    <scope>NUCLEOTIDE SEQUENCE [LARGE SCALE GENOMIC DNA]</scope>
    <source>
        <strain evidence="1">DSM 18603</strain>
    </source>
</reference>
<evidence type="ECO:0000313" key="1">
    <source>
        <dbReference type="EMBL" id="EHQ30563.1"/>
    </source>
</evidence>
<accession>H1Y9R1</accession>
<evidence type="ECO:0000313" key="2">
    <source>
        <dbReference type="Proteomes" id="UP000002774"/>
    </source>
</evidence>
<dbReference type="eggNOG" id="ENOG502ZF61">
    <property type="taxonomic scope" value="Bacteria"/>
</dbReference>
<protein>
    <submittedName>
        <fullName evidence="1">Uncharacterized protein</fullName>
    </submittedName>
</protein>